<proteinExistence type="predicted"/>
<evidence type="ECO:0000313" key="2">
    <source>
        <dbReference type="EMBL" id="AIL54892.1"/>
    </source>
</evidence>
<dbReference type="EMBL" id="KJ789171">
    <property type="protein sequence ID" value="AIL54892.1"/>
    <property type="molecule type" value="Genomic_DNA"/>
</dbReference>
<keyword evidence="2" id="KW-0496">Mitochondrion</keyword>
<feature type="transmembrane region" description="Helical" evidence="1">
    <location>
        <begin position="126"/>
        <end position="145"/>
    </location>
</feature>
<accession>A0A0E3DR27</accession>
<feature type="transmembrane region" description="Helical" evidence="1">
    <location>
        <begin position="12"/>
        <end position="40"/>
    </location>
</feature>
<feature type="transmembrane region" description="Helical" evidence="1">
    <location>
        <begin position="46"/>
        <end position="69"/>
    </location>
</feature>
<gene>
    <name evidence="2" type="primary">nad6</name>
</gene>
<dbReference type="AlphaFoldDB" id="A0A0E3DR27"/>
<evidence type="ECO:0000256" key="1">
    <source>
        <dbReference type="SAM" id="Phobius"/>
    </source>
</evidence>
<reference evidence="2" key="1">
    <citation type="journal article" date="2015" name="Mol. Phylogenet. Evol.">
        <title>Mitogenomics reveals phylogeny and repeated motifs in control regions of the deep-sea family Siboglinidae (Annelida).</title>
        <authorList>
            <person name="Li Y."/>
            <person name="Kocot K.M."/>
            <person name="Schander C."/>
            <person name="Santos S.R."/>
            <person name="Thornhill D.J."/>
            <person name="Halanych K.M."/>
        </authorList>
    </citation>
    <scope>NUCLEOTIDE SEQUENCE</scope>
</reference>
<sequence length="155" mass="18201">MFYILFSSLISLLMSFALISNPMSLSLNILILAFISSILISFFSSWMAILMFLIYISGMLIMFIYFAAISMKKKMEFINSFPMMIFIFFNFLIFYPFSNLSLNYMFDLKLIPSSIYLLLNSNYNMLIFLIMFLFLSLIIVVKIIFSNKSPLRPFK</sequence>
<keyword evidence="1" id="KW-1133">Transmembrane helix</keyword>
<geneLocation type="mitochondrion" evidence="2"/>
<keyword evidence="1" id="KW-0472">Membrane</keyword>
<keyword evidence="1" id="KW-0812">Transmembrane</keyword>
<feature type="transmembrane region" description="Helical" evidence="1">
    <location>
        <begin position="81"/>
        <end position="106"/>
    </location>
</feature>
<name>A0A0E3DR27_9ANNE</name>
<protein>
    <submittedName>
        <fullName evidence="2">NADH dehydrogenase subunit 6</fullName>
    </submittedName>
</protein>
<organism evidence="2">
    <name type="scientific">Spirobrachia sp. YL-2014</name>
    <dbReference type="NCBI Taxonomy" id="1535021"/>
    <lineage>
        <taxon>Eukaryota</taxon>
        <taxon>Metazoa</taxon>
        <taxon>Spiralia</taxon>
        <taxon>Lophotrochozoa</taxon>
        <taxon>Annelida</taxon>
        <taxon>Polychaeta</taxon>
        <taxon>Sedentaria</taxon>
        <taxon>Canalipalpata</taxon>
        <taxon>Sabellida</taxon>
        <taxon>Siboglinidae</taxon>
        <taxon>Spirobrachia</taxon>
    </lineage>
</organism>